<evidence type="ECO:0000313" key="1">
    <source>
        <dbReference type="EMBL" id="BBL09820.1"/>
    </source>
</evidence>
<keyword evidence="2" id="KW-1185">Reference proteome</keyword>
<evidence type="ECO:0000313" key="2">
    <source>
        <dbReference type="Proteomes" id="UP000317465"/>
    </source>
</evidence>
<sequence>MLTMNKLTMKMRLFAAFLLLGLWGATAQTAREQIAAMPERAGGIYHSYEYLPGPAVPAPKGYVPFYISHYGRHGSRWHTSEKIYAEPLGILRKADSAGVLTPKGRDLLAKVEVIAADARDRYGDLSPRGVAEHRGIAERMYKAYPEVFSTGDGRECYVQSRSTLVPRCILSMAAFNERLKELNPEIRMTRESSQRYIPYMSNGAGLNSQRKASGAVADSLQDARTHPARLMASLFSDPAFVEREVKRPAKLMNQLLAQAAIMQDVEYLGISLYDLFTEEEIYAAWEAENFRRYVMFGPSKRFGDPIIADAKPLLRNIVETAERVVAGEENLSASLRFGHDVNVIPLVALLGVREASGRVWTAEEAAGVWQIHRVSPMATNVQFIFFRNPETGDVRVRVLHNERDAELPVGGGPYYPWETLRDYCKSLYE</sequence>
<reference evidence="1 2" key="1">
    <citation type="journal article" date="2020" name="Int. J. Syst. Evol. Microbiol.">
        <title>Alistipes communis sp. nov., Alistipes dispar sp. nov. and Alistipes onderdonkii subsp. vulgaris subsp. nov., isolated from human faeces, and creation of Alistipes onderdonkii subsp. onderdonkii subsp. nov.</title>
        <authorList>
            <person name="Sakamoto M."/>
            <person name="Ikeyama N."/>
            <person name="Ogata Y."/>
            <person name="Suda W."/>
            <person name="Iino T."/>
            <person name="Hattori M."/>
            <person name="Ohkuma M."/>
        </authorList>
    </citation>
    <scope>NUCLEOTIDE SEQUENCE [LARGE SCALE GENOMIC DNA]</scope>
    <source>
        <strain evidence="1 2">5CPYCFAH4</strain>
    </source>
</reference>
<proteinExistence type="predicted"/>
<accession>A0ACA8QYC3</accession>
<organism evidence="1 2">
    <name type="scientific">Alistipes onderdonkii subsp. vulgaris</name>
    <dbReference type="NCBI Taxonomy" id="2585117"/>
    <lineage>
        <taxon>Bacteria</taxon>
        <taxon>Pseudomonadati</taxon>
        <taxon>Bacteroidota</taxon>
        <taxon>Bacteroidia</taxon>
        <taxon>Bacteroidales</taxon>
        <taxon>Rikenellaceae</taxon>
        <taxon>Alistipes</taxon>
    </lineage>
</organism>
<dbReference type="EMBL" id="AP019737">
    <property type="protein sequence ID" value="BBL09820.1"/>
    <property type="molecule type" value="Genomic_DNA"/>
</dbReference>
<gene>
    <name evidence="1" type="ORF">A5CPYCFAH4_20440</name>
</gene>
<name>A0ACA8QYC3_9BACT</name>
<dbReference type="Proteomes" id="UP000317465">
    <property type="component" value="Chromosome"/>
</dbReference>
<protein>
    <submittedName>
        <fullName evidence="1">Multiple inositol polyphosphate histidine phosphatase 1</fullName>
    </submittedName>
</protein>